<evidence type="ECO:0000256" key="1">
    <source>
        <dbReference type="ARBA" id="ARBA00004229"/>
    </source>
</evidence>
<accession>A0A9Q0FUD2</accession>
<dbReference type="GO" id="GO:0017148">
    <property type="term" value="P:negative regulation of translation"/>
    <property type="evidence" value="ECO:0007669"/>
    <property type="project" value="TreeGrafter"/>
</dbReference>
<dbReference type="InterPro" id="IPR043519">
    <property type="entry name" value="NT_sf"/>
</dbReference>
<name>A0A9Q0FUD2_9ROSI</name>
<dbReference type="EMBL" id="JAKUCV010003679">
    <property type="protein sequence ID" value="KAJ4838039.1"/>
    <property type="molecule type" value="Genomic_DNA"/>
</dbReference>
<dbReference type="PANTHER" id="PTHR21043:SF2">
    <property type="entry name" value="PROTEIN IOJAP, CHLOROPLASTIC"/>
    <property type="match status" value="1"/>
</dbReference>
<dbReference type="FunFam" id="3.30.460.10:FF:000026">
    <property type="entry name" value="Protein Iojap, chloroplastic"/>
    <property type="match status" value="1"/>
</dbReference>
<keyword evidence="5" id="KW-0809">Transit peptide</keyword>
<gene>
    <name evidence="8" type="ORF">Tsubulata_034113</name>
</gene>
<comment type="subunit">
    <text evidence="6">Interacts with chloroplast ribosomal protein uL14c (rpl14).</text>
</comment>
<dbReference type="Proteomes" id="UP001141552">
    <property type="component" value="Unassembled WGS sequence"/>
</dbReference>
<comment type="caution">
    <text evidence="8">The sequence shown here is derived from an EMBL/GenBank/DDBJ whole genome shotgun (WGS) entry which is preliminary data.</text>
</comment>
<reference evidence="8" key="2">
    <citation type="journal article" date="2023" name="Plants (Basel)">
        <title>Annotation of the Turnera subulata (Passifloraceae) Draft Genome Reveals the S-Locus Evolved after the Divergence of Turneroideae from Passifloroideae in a Stepwise Manner.</title>
        <authorList>
            <person name="Henning P.M."/>
            <person name="Roalson E.H."/>
            <person name="Mir W."/>
            <person name="McCubbin A.G."/>
            <person name="Shore J.S."/>
        </authorList>
    </citation>
    <scope>NUCLEOTIDE SEQUENCE</scope>
    <source>
        <strain evidence="8">F60SS</strain>
    </source>
</reference>
<evidence type="ECO:0000256" key="6">
    <source>
        <dbReference type="ARBA" id="ARBA00061915"/>
    </source>
</evidence>
<evidence type="ECO:0000256" key="5">
    <source>
        <dbReference type="ARBA" id="ARBA00022946"/>
    </source>
</evidence>
<protein>
    <recommendedName>
        <fullName evidence="7">Protein Iojap, chloroplastic</fullName>
    </recommendedName>
</protein>
<dbReference type="GO" id="GO:0043023">
    <property type="term" value="F:ribosomal large subunit binding"/>
    <property type="evidence" value="ECO:0007669"/>
    <property type="project" value="TreeGrafter"/>
</dbReference>
<keyword evidence="4" id="KW-0934">Plastid</keyword>
<evidence type="ECO:0000256" key="7">
    <source>
        <dbReference type="ARBA" id="ARBA00069129"/>
    </source>
</evidence>
<dbReference type="GO" id="GO:0009507">
    <property type="term" value="C:chloroplast"/>
    <property type="evidence" value="ECO:0007669"/>
    <property type="project" value="UniProtKB-SubCell"/>
</dbReference>
<evidence type="ECO:0000256" key="4">
    <source>
        <dbReference type="ARBA" id="ARBA00022640"/>
    </source>
</evidence>
<dbReference type="AlphaFoldDB" id="A0A9Q0FUD2"/>
<dbReference type="SUPFAM" id="SSF81301">
    <property type="entry name" value="Nucleotidyltransferase"/>
    <property type="match status" value="1"/>
</dbReference>
<evidence type="ECO:0000313" key="8">
    <source>
        <dbReference type="EMBL" id="KAJ4838039.1"/>
    </source>
</evidence>
<proteinExistence type="inferred from homology"/>
<organism evidence="8 9">
    <name type="scientific">Turnera subulata</name>
    <dbReference type="NCBI Taxonomy" id="218843"/>
    <lineage>
        <taxon>Eukaryota</taxon>
        <taxon>Viridiplantae</taxon>
        <taxon>Streptophyta</taxon>
        <taxon>Embryophyta</taxon>
        <taxon>Tracheophyta</taxon>
        <taxon>Spermatophyta</taxon>
        <taxon>Magnoliopsida</taxon>
        <taxon>eudicotyledons</taxon>
        <taxon>Gunneridae</taxon>
        <taxon>Pentapetalae</taxon>
        <taxon>rosids</taxon>
        <taxon>fabids</taxon>
        <taxon>Malpighiales</taxon>
        <taxon>Passifloraceae</taxon>
        <taxon>Turnera</taxon>
    </lineage>
</organism>
<reference evidence="8" key="1">
    <citation type="submission" date="2022-02" db="EMBL/GenBank/DDBJ databases">
        <authorList>
            <person name="Henning P.M."/>
            <person name="McCubbin A.G."/>
            <person name="Shore J.S."/>
        </authorList>
    </citation>
    <scope>NUCLEOTIDE SEQUENCE</scope>
    <source>
        <strain evidence="8">F60SS</strain>
        <tissue evidence="8">Leaves</tissue>
    </source>
</reference>
<dbReference type="GO" id="GO:0090071">
    <property type="term" value="P:negative regulation of ribosome biogenesis"/>
    <property type="evidence" value="ECO:0007669"/>
    <property type="project" value="TreeGrafter"/>
</dbReference>
<evidence type="ECO:0000256" key="3">
    <source>
        <dbReference type="ARBA" id="ARBA00022528"/>
    </source>
</evidence>
<evidence type="ECO:0000256" key="2">
    <source>
        <dbReference type="ARBA" id="ARBA00010574"/>
    </source>
</evidence>
<dbReference type="InterPro" id="IPR004394">
    <property type="entry name" value="Iojap/RsfS/C7orf30"/>
</dbReference>
<keyword evidence="3" id="KW-0150">Chloroplast</keyword>
<dbReference type="Gene3D" id="3.30.460.10">
    <property type="entry name" value="Beta Polymerase, domain 2"/>
    <property type="match status" value="1"/>
</dbReference>
<comment type="similarity">
    <text evidence="2">Belongs to the Iojap/RsfS family.</text>
</comment>
<dbReference type="PANTHER" id="PTHR21043">
    <property type="entry name" value="IOJAP SUPERFAMILY ORTHOLOG"/>
    <property type="match status" value="1"/>
</dbReference>
<dbReference type="NCBIfam" id="TIGR00090">
    <property type="entry name" value="rsfS_iojap_ybeB"/>
    <property type="match status" value="1"/>
</dbReference>
<keyword evidence="9" id="KW-1185">Reference proteome</keyword>
<dbReference type="HAMAP" id="MF_01477">
    <property type="entry name" value="Iojap_RsfS"/>
    <property type="match status" value="1"/>
</dbReference>
<sequence>MAVSATLSTPWAVVGTRFSGDWQRLRRRVSPLPRQQYGRFGGGRHQLTPPQWQCFWEPITPISKTKTLHFNQPSALPKDSDADFLSNLEDNDEMLDDLLNEYGKVVIRNNNKKPATAEVDDDSESLLFAVALAKVASDVKAAEIKVLFVKPLVYWTQFFIIATAFSSPQINAICTKMRDLAEKTYGKVPKGDTKPNTWTLLDFGDVVVHIFLPPQRAFYNLEEFYGNATPIELPFDNQTPFGR</sequence>
<dbReference type="Pfam" id="PF02410">
    <property type="entry name" value="RsfS"/>
    <property type="match status" value="1"/>
</dbReference>
<comment type="subcellular location">
    <subcellularLocation>
        <location evidence="1">Plastid</location>
        <location evidence="1">Chloroplast</location>
    </subcellularLocation>
</comment>
<evidence type="ECO:0000313" key="9">
    <source>
        <dbReference type="Proteomes" id="UP001141552"/>
    </source>
</evidence>